<protein>
    <submittedName>
        <fullName evidence="4">Aste57867_12083 protein</fullName>
    </submittedName>
</protein>
<evidence type="ECO:0000256" key="2">
    <source>
        <dbReference type="SAM" id="SignalP"/>
    </source>
</evidence>
<evidence type="ECO:0000313" key="4">
    <source>
        <dbReference type="EMBL" id="VFT88938.1"/>
    </source>
</evidence>
<feature type="chain" id="PRO_5036116207" evidence="2">
    <location>
        <begin position="20"/>
        <end position="246"/>
    </location>
</feature>
<evidence type="ECO:0000313" key="3">
    <source>
        <dbReference type="EMBL" id="KAF0697196.1"/>
    </source>
</evidence>
<keyword evidence="1" id="KW-1133">Transmembrane helix</keyword>
<feature type="transmembrane region" description="Helical" evidence="1">
    <location>
        <begin position="33"/>
        <end position="51"/>
    </location>
</feature>
<feature type="signal peptide" evidence="2">
    <location>
        <begin position="1"/>
        <end position="19"/>
    </location>
</feature>
<accession>A0A485KV30</accession>
<name>A0A485KV30_9STRA</name>
<keyword evidence="5" id="KW-1185">Reference proteome</keyword>
<feature type="transmembrane region" description="Helical" evidence="1">
    <location>
        <begin position="198"/>
        <end position="218"/>
    </location>
</feature>
<feature type="transmembrane region" description="Helical" evidence="1">
    <location>
        <begin position="132"/>
        <end position="156"/>
    </location>
</feature>
<dbReference type="EMBL" id="CAADRA010005360">
    <property type="protein sequence ID" value="VFT88938.1"/>
    <property type="molecule type" value="Genomic_DNA"/>
</dbReference>
<feature type="transmembrane region" description="Helical" evidence="1">
    <location>
        <begin position="81"/>
        <end position="98"/>
    </location>
</feature>
<feature type="transmembrane region" description="Helical" evidence="1">
    <location>
        <begin position="105"/>
        <end position="126"/>
    </location>
</feature>
<reference evidence="4 5" key="1">
    <citation type="submission" date="2019-03" db="EMBL/GenBank/DDBJ databases">
        <authorList>
            <person name="Gaulin E."/>
            <person name="Dumas B."/>
        </authorList>
    </citation>
    <scope>NUCLEOTIDE SEQUENCE [LARGE SCALE GENOMIC DNA]</scope>
    <source>
        <strain evidence="4">CBS 568.67</strain>
    </source>
</reference>
<dbReference type="Proteomes" id="UP000332933">
    <property type="component" value="Unassembled WGS sequence"/>
</dbReference>
<reference evidence="3" key="2">
    <citation type="submission" date="2019-06" db="EMBL/GenBank/DDBJ databases">
        <title>Genomics analysis of Aphanomyces spp. identifies a new class of oomycete effector associated with host adaptation.</title>
        <authorList>
            <person name="Gaulin E."/>
        </authorList>
    </citation>
    <scope>NUCLEOTIDE SEQUENCE</scope>
    <source>
        <strain evidence="3">CBS 578.67</strain>
    </source>
</reference>
<organism evidence="4 5">
    <name type="scientific">Aphanomyces stellatus</name>
    <dbReference type="NCBI Taxonomy" id="120398"/>
    <lineage>
        <taxon>Eukaryota</taxon>
        <taxon>Sar</taxon>
        <taxon>Stramenopiles</taxon>
        <taxon>Oomycota</taxon>
        <taxon>Saprolegniomycetes</taxon>
        <taxon>Saprolegniales</taxon>
        <taxon>Verrucalvaceae</taxon>
        <taxon>Aphanomyces</taxon>
    </lineage>
</organism>
<feature type="transmembrane region" description="Helical" evidence="1">
    <location>
        <begin position="168"/>
        <end position="192"/>
    </location>
</feature>
<feature type="transmembrane region" description="Helical" evidence="1">
    <location>
        <begin position="58"/>
        <end position="75"/>
    </location>
</feature>
<keyword evidence="1" id="KW-0812">Transmembrane</keyword>
<keyword evidence="2" id="KW-0732">Signal</keyword>
<dbReference type="AlphaFoldDB" id="A0A485KV30"/>
<sequence>MRSPLALLLLALVACPATANSLADIGNNIDGTLLRFASGVLIALAAHVTYNGRTAMRASIYLASFVLLATVLLPLSPTWSTAVLLVLFALPLAVFRKFDEAGKVVLGAATAVCFAASFFPLGLLVNPTDDHSLHWFACGLGVFGALAALAMGCCVATGRVGAREDERVFLVHSTSLVGATATAAGFGVLMGLGGVGNIASGLVMFLGCAIWYGLGVIVQKRLLQSTDEAASNMLQTPEAEFAKVVV</sequence>
<dbReference type="PROSITE" id="PS51257">
    <property type="entry name" value="PROKAR_LIPOPROTEIN"/>
    <property type="match status" value="1"/>
</dbReference>
<gene>
    <name evidence="4" type="primary">Aste57867_12083</name>
    <name evidence="3" type="ORF">As57867_012038</name>
    <name evidence="4" type="ORF">ASTE57867_12083</name>
</gene>
<proteinExistence type="predicted"/>
<evidence type="ECO:0000256" key="1">
    <source>
        <dbReference type="SAM" id="Phobius"/>
    </source>
</evidence>
<dbReference type="EMBL" id="VJMH01005339">
    <property type="protein sequence ID" value="KAF0697196.1"/>
    <property type="molecule type" value="Genomic_DNA"/>
</dbReference>
<evidence type="ECO:0000313" key="5">
    <source>
        <dbReference type="Proteomes" id="UP000332933"/>
    </source>
</evidence>
<keyword evidence="1" id="KW-0472">Membrane</keyword>